<comment type="catalytic activity">
    <reaction evidence="4">
        <text>L-proline + NAD(+) = (S)-1-pyrroline-5-carboxylate + NADH + 2 H(+)</text>
        <dbReference type="Rhea" id="RHEA:14105"/>
        <dbReference type="ChEBI" id="CHEBI:15378"/>
        <dbReference type="ChEBI" id="CHEBI:17388"/>
        <dbReference type="ChEBI" id="CHEBI:57540"/>
        <dbReference type="ChEBI" id="CHEBI:57945"/>
        <dbReference type="ChEBI" id="CHEBI:60039"/>
        <dbReference type="EC" id="1.5.1.2"/>
    </reaction>
</comment>
<dbReference type="InterPro" id="IPR000304">
    <property type="entry name" value="Pyrroline-COOH_reductase"/>
</dbReference>
<reference evidence="9 10" key="1">
    <citation type="submission" date="2019-08" db="EMBL/GenBank/DDBJ databases">
        <title>Deep-cultivation of Planctomycetes and their phenomic and genomic characterization uncovers novel biology.</title>
        <authorList>
            <person name="Wiegand S."/>
            <person name="Jogler M."/>
            <person name="Boedeker C."/>
            <person name="Pinto D."/>
            <person name="Vollmers J."/>
            <person name="Rivas-Marin E."/>
            <person name="Kohn T."/>
            <person name="Peeters S.H."/>
            <person name="Heuer A."/>
            <person name="Rast P."/>
            <person name="Oberbeckmann S."/>
            <person name="Bunk B."/>
            <person name="Jeske O."/>
            <person name="Meyerdierks A."/>
            <person name="Storesund J.E."/>
            <person name="Kallscheuer N."/>
            <person name="Luecker S."/>
            <person name="Lage O.M."/>
            <person name="Pohl T."/>
            <person name="Merkel B.J."/>
            <person name="Hornburger P."/>
            <person name="Mueller R.-W."/>
            <person name="Bruemmer F."/>
            <person name="Labrenz M."/>
            <person name="Spormann A.M."/>
            <person name="Op den Camp H."/>
            <person name="Overmann J."/>
            <person name="Amann R."/>
            <person name="Jetten M.S.M."/>
            <person name="Mascher T."/>
            <person name="Medema M.H."/>
            <person name="Devos D.P."/>
            <person name="Kaster A.-K."/>
            <person name="Ovreas L."/>
            <person name="Rohde M."/>
            <person name="Galperin M.Y."/>
            <person name="Jogler C."/>
        </authorList>
    </citation>
    <scope>NUCLEOTIDE SEQUENCE [LARGE SCALE GENOMIC DNA]</scope>
    <source>
        <strain evidence="9 10">FC18</strain>
    </source>
</reference>
<evidence type="ECO:0000313" key="10">
    <source>
        <dbReference type="Proteomes" id="UP000322214"/>
    </source>
</evidence>
<dbReference type="Pfam" id="PF03807">
    <property type="entry name" value="F420_oxidored"/>
    <property type="match status" value="1"/>
</dbReference>
<organism evidence="9 10">
    <name type="scientific">Mariniblastus fucicola</name>
    <dbReference type="NCBI Taxonomy" id="980251"/>
    <lineage>
        <taxon>Bacteria</taxon>
        <taxon>Pseudomonadati</taxon>
        <taxon>Planctomycetota</taxon>
        <taxon>Planctomycetia</taxon>
        <taxon>Pirellulales</taxon>
        <taxon>Pirellulaceae</taxon>
        <taxon>Mariniblastus</taxon>
    </lineage>
</organism>
<dbReference type="UniPathway" id="UPA00098">
    <property type="reaction ID" value="UER00361"/>
</dbReference>
<feature type="domain" description="Pyrroline-5-carboxylate reductase dimerisation" evidence="8">
    <location>
        <begin position="166"/>
        <end position="270"/>
    </location>
</feature>
<dbReference type="Gene3D" id="1.10.3730.10">
    <property type="entry name" value="ProC C-terminal domain-like"/>
    <property type="match status" value="1"/>
</dbReference>
<dbReference type="Gene3D" id="3.40.50.720">
    <property type="entry name" value="NAD(P)-binding Rossmann-like Domain"/>
    <property type="match status" value="1"/>
</dbReference>
<dbReference type="GO" id="GO:0004735">
    <property type="term" value="F:pyrroline-5-carboxylate reductase activity"/>
    <property type="evidence" value="ECO:0007669"/>
    <property type="project" value="UniProtKB-UniRule"/>
</dbReference>
<evidence type="ECO:0000259" key="8">
    <source>
        <dbReference type="Pfam" id="PF14748"/>
    </source>
</evidence>
<dbReference type="HAMAP" id="MF_01925">
    <property type="entry name" value="P5C_reductase"/>
    <property type="match status" value="1"/>
</dbReference>
<evidence type="ECO:0000256" key="3">
    <source>
        <dbReference type="ARBA" id="ARBA00023002"/>
    </source>
</evidence>
<evidence type="ECO:0000256" key="6">
    <source>
        <dbReference type="PIRSR" id="PIRSR000193-1"/>
    </source>
</evidence>
<comment type="catalytic activity">
    <reaction evidence="4">
        <text>L-proline + NADP(+) = (S)-1-pyrroline-5-carboxylate + NADPH + 2 H(+)</text>
        <dbReference type="Rhea" id="RHEA:14109"/>
        <dbReference type="ChEBI" id="CHEBI:15378"/>
        <dbReference type="ChEBI" id="CHEBI:17388"/>
        <dbReference type="ChEBI" id="CHEBI:57783"/>
        <dbReference type="ChEBI" id="CHEBI:58349"/>
        <dbReference type="ChEBI" id="CHEBI:60039"/>
        <dbReference type="EC" id="1.5.1.2"/>
    </reaction>
</comment>
<gene>
    <name evidence="4 9" type="primary">proC</name>
    <name evidence="9" type="ORF">MFFC18_18000</name>
</gene>
<evidence type="ECO:0000256" key="5">
    <source>
        <dbReference type="NCBIfam" id="TIGR00112"/>
    </source>
</evidence>
<keyword evidence="4" id="KW-0028">Amino-acid biosynthesis</keyword>
<accession>A0A5B9P928</accession>
<dbReference type="OrthoDB" id="9805754at2"/>
<dbReference type="RefSeq" id="WP_075085606.1">
    <property type="nucleotide sequence ID" value="NZ_CP042912.1"/>
</dbReference>
<evidence type="ECO:0000256" key="1">
    <source>
        <dbReference type="ARBA" id="ARBA00005525"/>
    </source>
</evidence>
<dbReference type="GO" id="GO:0005737">
    <property type="term" value="C:cytoplasm"/>
    <property type="evidence" value="ECO:0007669"/>
    <property type="project" value="UniProtKB-SubCell"/>
</dbReference>
<dbReference type="SUPFAM" id="SSF48179">
    <property type="entry name" value="6-phosphogluconate dehydrogenase C-terminal domain-like"/>
    <property type="match status" value="1"/>
</dbReference>
<keyword evidence="3 4" id="KW-0560">Oxidoreductase</keyword>
<dbReference type="InterPro" id="IPR008927">
    <property type="entry name" value="6-PGluconate_DH-like_C_sf"/>
</dbReference>
<feature type="binding site" evidence="6">
    <location>
        <position position="35"/>
    </location>
    <ligand>
        <name>NADP(+)</name>
        <dbReference type="ChEBI" id="CHEBI:58349"/>
    </ligand>
</feature>
<feature type="domain" description="Pyrroline-5-carboxylate reductase catalytic N-terminal" evidence="7">
    <location>
        <begin position="4"/>
        <end position="104"/>
    </location>
</feature>
<keyword evidence="2 4" id="KW-0521">NADP</keyword>
<feature type="binding site" evidence="6">
    <location>
        <position position="57"/>
    </location>
    <ligand>
        <name>NADPH</name>
        <dbReference type="ChEBI" id="CHEBI:57783"/>
    </ligand>
</feature>
<dbReference type="PIRSF" id="PIRSF000193">
    <property type="entry name" value="Pyrrol-5-carb_rd"/>
    <property type="match status" value="1"/>
</dbReference>
<dbReference type="SUPFAM" id="SSF51735">
    <property type="entry name" value="NAD(P)-binding Rossmann-fold domains"/>
    <property type="match status" value="1"/>
</dbReference>
<keyword evidence="4" id="KW-0641">Proline biosynthesis</keyword>
<sequence length="271" mass="27739">MISIGFVGAGQMAQALAGGIAASDADVAFIVADPSSDAIEAFSAKTNSRSVEKADSNADVFASADIVFLAVKPQYFVAATETESIKSAIAGRENPPLVVSIMAGVDIKSIQSRTAIETVIRVMPNTPCLVGAGACGMSCSDQVAEADRDRIKAFMETTGIVIPVAENLLDAVTGLSGSGPAYIFELIDALALGGVKCGLPRNVSDQLAAQTVFGAAKLAIESGDHPSVLRDRVTSPGGTTIAGLKALFDNGFQQSIISAVEAATERSKELG</sequence>
<dbReference type="NCBIfam" id="TIGR00112">
    <property type="entry name" value="proC"/>
    <property type="match status" value="1"/>
</dbReference>
<comment type="similarity">
    <text evidence="1 4">Belongs to the pyrroline-5-carboxylate reductase family.</text>
</comment>
<dbReference type="Pfam" id="PF14748">
    <property type="entry name" value="P5CR_dimer"/>
    <property type="match status" value="1"/>
</dbReference>
<proteinExistence type="inferred from homology"/>
<comment type="subcellular location">
    <subcellularLocation>
        <location evidence="4">Cytoplasm</location>
    </subcellularLocation>
</comment>
<keyword evidence="4" id="KW-0963">Cytoplasm</keyword>
<dbReference type="GO" id="GO:0055129">
    <property type="term" value="P:L-proline biosynthetic process"/>
    <property type="evidence" value="ECO:0007669"/>
    <property type="project" value="UniProtKB-UniRule"/>
</dbReference>
<evidence type="ECO:0000256" key="4">
    <source>
        <dbReference type="HAMAP-Rule" id="MF_01925"/>
    </source>
</evidence>
<evidence type="ECO:0000313" key="9">
    <source>
        <dbReference type="EMBL" id="QEG21939.1"/>
    </source>
</evidence>
<keyword evidence="10" id="KW-1185">Reference proteome</keyword>
<dbReference type="PANTHER" id="PTHR11645:SF0">
    <property type="entry name" value="PYRROLINE-5-CARBOXYLATE REDUCTASE 3"/>
    <property type="match status" value="1"/>
</dbReference>
<evidence type="ECO:0000259" key="7">
    <source>
        <dbReference type="Pfam" id="PF03807"/>
    </source>
</evidence>
<dbReference type="InterPro" id="IPR036291">
    <property type="entry name" value="NAD(P)-bd_dom_sf"/>
</dbReference>
<dbReference type="STRING" id="980251.GCA_001642875_03401"/>
<name>A0A5B9P928_9BACT</name>
<dbReference type="FunFam" id="1.10.3730.10:FF:000001">
    <property type="entry name" value="Pyrroline-5-carboxylate reductase"/>
    <property type="match status" value="1"/>
</dbReference>
<comment type="function">
    <text evidence="4">Catalyzes the reduction of 1-pyrroline-5-carboxylate (PCA) to L-proline.</text>
</comment>
<evidence type="ECO:0000256" key="2">
    <source>
        <dbReference type="ARBA" id="ARBA00022857"/>
    </source>
</evidence>
<feature type="binding site" evidence="6">
    <location>
        <begin position="70"/>
        <end position="73"/>
    </location>
    <ligand>
        <name>NADP(+)</name>
        <dbReference type="ChEBI" id="CHEBI:58349"/>
    </ligand>
</feature>
<dbReference type="InterPro" id="IPR028939">
    <property type="entry name" value="P5C_Rdtase_cat_N"/>
</dbReference>
<dbReference type="InterPro" id="IPR029036">
    <property type="entry name" value="P5CR_dimer"/>
</dbReference>
<comment type="pathway">
    <text evidence="4">Amino-acid biosynthesis; L-proline biosynthesis; L-proline from L-glutamate 5-semialdehyde: step 1/1.</text>
</comment>
<dbReference type="EC" id="1.5.1.2" evidence="4 5"/>
<dbReference type="AlphaFoldDB" id="A0A5B9P928"/>
<dbReference type="KEGG" id="mff:MFFC18_18000"/>
<dbReference type="Proteomes" id="UP000322214">
    <property type="component" value="Chromosome"/>
</dbReference>
<dbReference type="PANTHER" id="PTHR11645">
    <property type="entry name" value="PYRROLINE-5-CARBOXYLATE REDUCTASE"/>
    <property type="match status" value="1"/>
</dbReference>
<dbReference type="EMBL" id="CP042912">
    <property type="protein sequence ID" value="QEG21939.1"/>
    <property type="molecule type" value="Genomic_DNA"/>
</dbReference>
<protein>
    <recommendedName>
        <fullName evidence="4 5">Pyrroline-5-carboxylate reductase</fullName>
        <shortName evidence="4">P5C reductase</shortName>
        <shortName evidence="4">P5CR</shortName>
        <ecNumber evidence="4 5">1.5.1.2</ecNumber>
    </recommendedName>
    <alternativeName>
        <fullName evidence="4">PCA reductase</fullName>
    </alternativeName>
</protein>